<dbReference type="InterPro" id="IPR013087">
    <property type="entry name" value="Znf_C2H2_type"/>
</dbReference>
<evidence type="ECO:0000256" key="7">
    <source>
        <dbReference type="SAM" id="MobiDB-lite"/>
    </source>
</evidence>
<keyword evidence="1" id="KW-0479">Metal-binding</keyword>
<evidence type="ECO:0000256" key="3">
    <source>
        <dbReference type="ARBA" id="ARBA00022771"/>
    </source>
</evidence>
<keyword evidence="3 6" id="KW-0863">Zinc-finger</keyword>
<organism evidence="9 10">
    <name type="scientific">Eufriesea mexicana</name>
    <dbReference type="NCBI Taxonomy" id="516756"/>
    <lineage>
        <taxon>Eukaryota</taxon>
        <taxon>Metazoa</taxon>
        <taxon>Ecdysozoa</taxon>
        <taxon>Arthropoda</taxon>
        <taxon>Hexapoda</taxon>
        <taxon>Insecta</taxon>
        <taxon>Pterygota</taxon>
        <taxon>Neoptera</taxon>
        <taxon>Endopterygota</taxon>
        <taxon>Hymenoptera</taxon>
        <taxon>Apocrita</taxon>
        <taxon>Aculeata</taxon>
        <taxon>Apoidea</taxon>
        <taxon>Anthophila</taxon>
        <taxon>Apidae</taxon>
        <taxon>Eufriesea</taxon>
    </lineage>
</organism>
<evidence type="ECO:0000256" key="6">
    <source>
        <dbReference type="PROSITE-ProRule" id="PRU00042"/>
    </source>
</evidence>
<keyword evidence="5" id="KW-0539">Nucleus</keyword>
<evidence type="ECO:0000256" key="1">
    <source>
        <dbReference type="ARBA" id="ARBA00022723"/>
    </source>
</evidence>
<dbReference type="PANTHER" id="PTHR24394:SF44">
    <property type="entry name" value="ZINC FINGER PROTEIN 271-LIKE"/>
    <property type="match status" value="1"/>
</dbReference>
<dbReference type="Gene3D" id="3.30.160.60">
    <property type="entry name" value="Classic Zinc Finger"/>
    <property type="match status" value="1"/>
</dbReference>
<name>A0A310SG18_9HYME</name>
<feature type="domain" description="C2H2-type" evidence="8">
    <location>
        <begin position="145"/>
        <end position="173"/>
    </location>
</feature>
<dbReference type="EMBL" id="KQ761592">
    <property type="protein sequence ID" value="OAD57371.1"/>
    <property type="molecule type" value="Genomic_DNA"/>
</dbReference>
<feature type="region of interest" description="Disordered" evidence="7">
    <location>
        <begin position="569"/>
        <end position="592"/>
    </location>
</feature>
<feature type="domain" description="C2H2-type" evidence="8">
    <location>
        <begin position="755"/>
        <end position="778"/>
    </location>
</feature>
<dbReference type="GO" id="GO:0005634">
    <property type="term" value="C:nucleus"/>
    <property type="evidence" value="ECO:0007669"/>
    <property type="project" value="TreeGrafter"/>
</dbReference>
<evidence type="ECO:0000259" key="8">
    <source>
        <dbReference type="PROSITE" id="PS50157"/>
    </source>
</evidence>
<dbReference type="GO" id="GO:0008270">
    <property type="term" value="F:zinc ion binding"/>
    <property type="evidence" value="ECO:0007669"/>
    <property type="project" value="UniProtKB-KW"/>
</dbReference>
<keyword evidence="4" id="KW-0862">Zinc</keyword>
<gene>
    <name evidence="9" type="ORF">WN48_02172</name>
</gene>
<evidence type="ECO:0000256" key="4">
    <source>
        <dbReference type="ARBA" id="ARBA00022833"/>
    </source>
</evidence>
<evidence type="ECO:0000313" key="10">
    <source>
        <dbReference type="Proteomes" id="UP000250275"/>
    </source>
</evidence>
<dbReference type="GO" id="GO:0000981">
    <property type="term" value="F:DNA-binding transcription factor activity, RNA polymerase II-specific"/>
    <property type="evidence" value="ECO:0007669"/>
    <property type="project" value="TreeGrafter"/>
</dbReference>
<keyword evidence="2" id="KW-0677">Repeat</keyword>
<dbReference type="PROSITE" id="PS00028">
    <property type="entry name" value="ZINC_FINGER_C2H2_1"/>
    <property type="match status" value="2"/>
</dbReference>
<protein>
    <submittedName>
        <fullName evidence="9">Zinc finger protein Gfi-1b</fullName>
    </submittedName>
</protein>
<reference evidence="9 10" key="1">
    <citation type="submission" date="2015-07" db="EMBL/GenBank/DDBJ databases">
        <title>The genome of Eufriesea mexicana.</title>
        <authorList>
            <person name="Pan H."/>
            <person name="Kapheim K."/>
        </authorList>
    </citation>
    <scope>NUCLEOTIDE SEQUENCE [LARGE SCALE GENOMIC DNA]</scope>
    <source>
        <strain evidence="9">0111107269</strain>
        <tissue evidence="9">Whole body</tissue>
    </source>
</reference>
<dbReference type="PANTHER" id="PTHR24394">
    <property type="entry name" value="ZINC FINGER PROTEIN"/>
    <property type="match status" value="1"/>
</dbReference>
<keyword evidence="10" id="KW-1185">Reference proteome</keyword>
<dbReference type="PROSITE" id="PS50157">
    <property type="entry name" value="ZINC_FINGER_C2H2_2"/>
    <property type="match status" value="2"/>
</dbReference>
<evidence type="ECO:0000256" key="2">
    <source>
        <dbReference type="ARBA" id="ARBA00022737"/>
    </source>
</evidence>
<proteinExistence type="predicted"/>
<accession>A0A310SG18</accession>
<evidence type="ECO:0000256" key="5">
    <source>
        <dbReference type="ARBA" id="ARBA00023242"/>
    </source>
</evidence>
<dbReference type="SMART" id="SM00355">
    <property type="entry name" value="ZnF_C2H2"/>
    <property type="match status" value="8"/>
</dbReference>
<evidence type="ECO:0000313" key="9">
    <source>
        <dbReference type="EMBL" id="OAD57371.1"/>
    </source>
</evidence>
<dbReference type="AlphaFoldDB" id="A0A310SG18"/>
<feature type="compositionally biased region" description="Polar residues" evidence="7">
    <location>
        <begin position="578"/>
        <end position="592"/>
    </location>
</feature>
<dbReference type="OrthoDB" id="7697749at2759"/>
<dbReference type="Proteomes" id="UP000250275">
    <property type="component" value="Unassembled WGS sequence"/>
</dbReference>
<sequence>MFENVPSDEKYGHDKEDIMEELEHKPLLVSIPKIEPLFPNISISNEDTSNVDELAIPFVTPYKVKDPIILLERCDKIWETLKIVKNIQDRNKSNVFNSLPLEVTAAKSTNVLNDNKYIEYQPVLGNNSAGLPNFKLSVKNKKKLYQCVTCGKQYSLYRTMRYHSQKIHGIYIPTKTMKNDEKKMLDKEMMINEKINSLYDNIPLLTCTLCKQSIRDMRKHLVDYHKIESPNFMLKKLDEKLTVSEGNKLNVFNNENKTLNEISQEKQRNSLYFQNVRRRKSNVRYKNGKKRYMGRSEDYDNLKILRNKKRKCEICLGLYQVSSFFRHIRVHRTRGETKENFHLSTKKYANSPLHRKSKKNFKIDDIFFPSTKYNAKYNSNLSKNNEGEEQIMQNENKDKKMSDVFVCSCGRSFRNPHTLFTHKKYCILSKELELLQTADSVAQSDSDRHSGTGLSITIKKKNNSYEIIDKDNGSGNKLQDIRHSNVINESLDTSENNTQIELQDYPREILELSKYSERHSILKLESVNEDVDIDIEDDSEANFSNNNISNSACEVVNNFSQEREESTIKVEQDDKSYQENSNSELLQETALSKNDSKQSNDIKVNFKTKYNVCLCGYQFYTKRALEIHISKHHAGSKLLCGYCKANFPNATEWNKHLCSVTQGKKFVPLPLEINCRYCNITLNAYKKFDDHVKLKHFDPILPFHCFQCHKRFSNTTARKMHADTDHKITICSICNNKCLNFMKSKHKAYHYGLGFPCHFCKRTYTCKIHLLRHNKAVHHNILESSIYDLNQLSFMNSTISDLGNNS</sequence>